<evidence type="ECO:0000313" key="1">
    <source>
        <dbReference type="EMBL" id="SDY65316.1"/>
    </source>
</evidence>
<sequence length="277" mass="29944">MQTFRVLESYCLSASGEDDGGQDRVVITPSFVAVIDGSTPKTSDRRQGLFSGEVIADVLAAAVQSLPENASADEAIQLLHETIRDERLRNSQAGSLPSDEIPAASMVILACQRREVWRIGDCAFGIDDQFHVRHAPHEEIAARTRAAYLRCLIAEGTSVDKLRENDLGRELVLPLLRKAAVFRNSADVNLGYGAFDGIVDPRARVDVFPVPPGCGRLTLVSDGYPNPSPSLEKSELALLARIQADPLMIGSPPHTKGVKPGNASFDDRSFIGIEVRG</sequence>
<dbReference type="EMBL" id="FNQB01000001">
    <property type="protein sequence ID" value="SDY65316.1"/>
    <property type="molecule type" value="Genomic_DNA"/>
</dbReference>
<evidence type="ECO:0000313" key="2">
    <source>
        <dbReference type="Proteomes" id="UP000199632"/>
    </source>
</evidence>
<dbReference type="AlphaFoldDB" id="A0A1H3LLU7"/>
<keyword evidence="2" id="KW-1185">Reference proteome</keyword>
<proteinExistence type="predicted"/>
<reference evidence="2" key="1">
    <citation type="submission" date="2016-10" db="EMBL/GenBank/DDBJ databases">
        <authorList>
            <person name="Varghese N."/>
            <person name="Submissions S."/>
        </authorList>
    </citation>
    <scope>NUCLEOTIDE SEQUENCE [LARGE SCALE GENOMIC DNA]</scope>
    <source>
        <strain evidence="2">DSM 44718</strain>
    </source>
</reference>
<dbReference type="STRING" id="137265.SAMN05421684_0835"/>
<organism evidence="1 2">
    <name type="scientific">Asanoa ishikariensis</name>
    <dbReference type="NCBI Taxonomy" id="137265"/>
    <lineage>
        <taxon>Bacteria</taxon>
        <taxon>Bacillati</taxon>
        <taxon>Actinomycetota</taxon>
        <taxon>Actinomycetes</taxon>
        <taxon>Micromonosporales</taxon>
        <taxon>Micromonosporaceae</taxon>
        <taxon>Asanoa</taxon>
    </lineage>
</organism>
<gene>
    <name evidence="1" type="ORF">SAMN05421684_0835</name>
</gene>
<protein>
    <submittedName>
        <fullName evidence="1">Glycerophosphoryl diester phosphodiesterase</fullName>
    </submittedName>
</protein>
<accession>A0A1H3LLU7</accession>
<name>A0A1H3LLU7_9ACTN</name>
<dbReference type="Proteomes" id="UP000199632">
    <property type="component" value="Unassembled WGS sequence"/>
</dbReference>